<dbReference type="SUPFAM" id="SSF55729">
    <property type="entry name" value="Acyl-CoA N-acyltransferases (Nat)"/>
    <property type="match status" value="1"/>
</dbReference>
<name>A0A2M9HIB6_9BIFI</name>
<comment type="caution">
    <text evidence="2">The sequence shown here is derived from an EMBL/GenBank/DDBJ whole genome shotgun (WGS) entry which is preliminary data.</text>
</comment>
<dbReference type="AlphaFoldDB" id="A0A2M9HIB6"/>
<dbReference type="EMBL" id="PEBJ01000005">
    <property type="protein sequence ID" value="PJM76570.1"/>
    <property type="molecule type" value="Genomic_DNA"/>
</dbReference>
<dbReference type="PROSITE" id="PS51186">
    <property type="entry name" value="GNAT"/>
    <property type="match status" value="1"/>
</dbReference>
<organism evidence="2 3">
    <name type="scientific">Bifidobacterium felsineum</name>
    <dbReference type="NCBI Taxonomy" id="2045440"/>
    <lineage>
        <taxon>Bacteria</taxon>
        <taxon>Bacillati</taxon>
        <taxon>Actinomycetota</taxon>
        <taxon>Actinomycetes</taxon>
        <taxon>Bifidobacteriales</taxon>
        <taxon>Bifidobacteriaceae</taxon>
        <taxon>Bifidobacterium</taxon>
    </lineage>
</organism>
<dbReference type="Proteomes" id="UP000229239">
    <property type="component" value="Unassembled WGS sequence"/>
</dbReference>
<dbReference type="Pfam" id="PF00583">
    <property type="entry name" value="Acetyltransf_1"/>
    <property type="match status" value="1"/>
</dbReference>
<reference evidence="3" key="1">
    <citation type="submission" date="2017-10" db="EMBL/GenBank/DDBJ databases">
        <title>Draft genome sequences of strains TRE 1, TRE 9, TRE H and TRI 7, isolated from tamarins, belonging to four potential novel Bifidobacterium species.</title>
        <authorList>
            <person name="Mattarelli P."/>
            <person name="Modesto M."/>
            <person name="Puglisi E."/>
            <person name="Morelli L."/>
            <person name="Bonetti A."/>
            <person name="Spezio C."/>
            <person name="Sandri C."/>
        </authorList>
    </citation>
    <scope>NUCLEOTIDE SEQUENCE [LARGE SCALE GENOMIC DNA]</scope>
    <source>
        <strain evidence="3">TREH</strain>
    </source>
</reference>
<sequence>MAQLYLSSDNWIRLGVADDGEIATYCAVARRAPDVFEVALIAVASSYRGRGLGRDALADAIRCARAQSIRQGREAHFVAYIDIRNERSMKLFHDFGFEQIKQLAPDRRGNVFVIWALR</sequence>
<evidence type="ECO:0000259" key="1">
    <source>
        <dbReference type="PROSITE" id="PS51186"/>
    </source>
</evidence>
<evidence type="ECO:0000313" key="2">
    <source>
        <dbReference type="EMBL" id="PJM76570.1"/>
    </source>
</evidence>
<accession>A0A2M9HIB6</accession>
<dbReference type="GO" id="GO:0016747">
    <property type="term" value="F:acyltransferase activity, transferring groups other than amino-acyl groups"/>
    <property type="evidence" value="ECO:0007669"/>
    <property type="project" value="InterPro"/>
</dbReference>
<dbReference type="OrthoDB" id="3233684at2"/>
<keyword evidence="3" id="KW-1185">Reference proteome</keyword>
<protein>
    <recommendedName>
        <fullName evidence="1">N-acetyltransferase domain-containing protein</fullName>
    </recommendedName>
</protein>
<dbReference type="InterPro" id="IPR000182">
    <property type="entry name" value="GNAT_dom"/>
</dbReference>
<gene>
    <name evidence="2" type="ORF">CSQ86_08785</name>
</gene>
<proteinExistence type="predicted"/>
<feature type="domain" description="N-acetyltransferase" evidence="1">
    <location>
        <begin position="1"/>
        <end position="118"/>
    </location>
</feature>
<evidence type="ECO:0000313" key="3">
    <source>
        <dbReference type="Proteomes" id="UP000229239"/>
    </source>
</evidence>
<dbReference type="Gene3D" id="3.40.630.30">
    <property type="match status" value="1"/>
</dbReference>
<dbReference type="CDD" id="cd04301">
    <property type="entry name" value="NAT_SF"/>
    <property type="match status" value="1"/>
</dbReference>
<dbReference type="InterPro" id="IPR016181">
    <property type="entry name" value="Acyl_CoA_acyltransferase"/>
</dbReference>